<evidence type="ECO:0000256" key="1">
    <source>
        <dbReference type="SAM" id="Phobius"/>
    </source>
</evidence>
<dbReference type="AlphaFoldDB" id="A0A5B9QY90"/>
<dbReference type="RefSeq" id="WP_148080098.1">
    <property type="nucleotide sequence ID" value="NZ_CP042914.1"/>
</dbReference>
<feature type="transmembrane region" description="Helical" evidence="1">
    <location>
        <begin position="59"/>
        <end position="82"/>
    </location>
</feature>
<evidence type="ECO:0000313" key="2">
    <source>
        <dbReference type="EMBL" id="QEG38903.1"/>
    </source>
</evidence>
<dbReference type="EMBL" id="CP042914">
    <property type="protein sequence ID" value="QEG38903.1"/>
    <property type="molecule type" value="Genomic_DNA"/>
</dbReference>
<gene>
    <name evidence="2" type="ORF">UC8_08610</name>
</gene>
<sequence>MNIEEPKPDAQPSTSWFERPENVRLLIIGLCAACLLLVLADLVYENPHPHFALETTFGFQAWFGFVAFVGVVFLGTLLRMIVRRDEDYYDR</sequence>
<reference evidence="2 3" key="1">
    <citation type="submission" date="2019-08" db="EMBL/GenBank/DDBJ databases">
        <title>Deep-cultivation of Planctomycetes and their phenomic and genomic characterization uncovers novel biology.</title>
        <authorList>
            <person name="Wiegand S."/>
            <person name="Jogler M."/>
            <person name="Boedeker C."/>
            <person name="Pinto D."/>
            <person name="Vollmers J."/>
            <person name="Rivas-Marin E."/>
            <person name="Kohn T."/>
            <person name="Peeters S.H."/>
            <person name="Heuer A."/>
            <person name="Rast P."/>
            <person name="Oberbeckmann S."/>
            <person name="Bunk B."/>
            <person name="Jeske O."/>
            <person name="Meyerdierks A."/>
            <person name="Storesund J.E."/>
            <person name="Kallscheuer N."/>
            <person name="Luecker S."/>
            <person name="Lage O.M."/>
            <person name="Pohl T."/>
            <person name="Merkel B.J."/>
            <person name="Hornburger P."/>
            <person name="Mueller R.-W."/>
            <person name="Bruemmer F."/>
            <person name="Labrenz M."/>
            <person name="Spormann A.M."/>
            <person name="Op den Camp H."/>
            <person name="Overmann J."/>
            <person name="Amann R."/>
            <person name="Jetten M.S.M."/>
            <person name="Mascher T."/>
            <person name="Medema M.H."/>
            <person name="Devos D.P."/>
            <person name="Kaster A.-K."/>
            <person name="Ovreas L."/>
            <person name="Rohde M."/>
            <person name="Galperin M.Y."/>
            <person name="Jogler C."/>
        </authorList>
    </citation>
    <scope>NUCLEOTIDE SEQUENCE [LARGE SCALE GENOMIC DNA]</scope>
    <source>
        <strain evidence="2 3">UC8</strain>
    </source>
</reference>
<dbReference type="Proteomes" id="UP000325286">
    <property type="component" value="Chromosome"/>
</dbReference>
<keyword evidence="1" id="KW-0472">Membrane</keyword>
<dbReference type="KEGG" id="rul:UC8_08610"/>
<protein>
    <submittedName>
        <fullName evidence="2">Uncharacterized protein</fullName>
    </submittedName>
</protein>
<feature type="transmembrane region" description="Helical" evidence="1">
    <location>
        <begin position="25"/>
        <end position="44"/>
    </location>
</feature>
<organism evidence="2 3">
    <name type="scientific">Roseimaritima ulvae</name>
    <dbReference type="NCBI Taxonomy" id="980254"/>
    <lineage>
        <taxon>Bacteria</taxon>
        <taxon>Pseudomonadati</taxon>
        <taxon>Planctomycetota</taxon>
        <taxon>Planctomycetia</taxon>
        <taxon>Pirellulales</taxon>
        <taxon>Pirellulaceae</taxon>
        <taxon>Roseimaritima</taxon>
    </lineage>
</organism>
<name>A0A5B9QY90_9BACT</name>
<keyword evidence="3" id="KW-1185">Reference proteome</keyword>
<accession>A0A5B9QY90</accession>
<evidence type="ECO:0000313" key="3">
    <source>
        <dbReference type="Proteomes" id="UP000325286"/>
    </source>
</evidence>
<keyword evidence="1" id="KW-0812">Transmembrane</keyword>
<keyword evidence="1" id="KW-1133">Transmembrane helix</keyword>
<proteinExistence type="predicted"/>